<reference evidence="1 3" key="1">
    <citation type="journal article" date="2017" name="Nature">
        <title>The sunflower genome provides insights into oil metabolism, flowering and Asterid evolution.</title>
        <authorList>
            <person name="Badouin H."/>
            <person name="Gouzy J."/>
            <person name="Grassa C.J."/>
            <person name="Murat F."/>
            <person name="Staton S.E."/>
            <person name="Cottret L."/>
            <person name="Lelandais-Briere C."/>
            <person name="Owens G.L."/>
            <person name="Carrere S."/>
            <person name="Mayjonade B."/>
            <person name="Legrand L."/>
            <person name="Gill N."/>
            <person name="Kane N.C."/>
            <person name="Bowers J.E."/>
            <person name="Hubner S."/>
            <person name="Bellec A."/>
            <person name="Berard A."/>
            <person name="Berges H."/>
            <person name="Blanchet N."/>
            <person name="Boniface M.C."/>
            <person name="Brunel D."/>
            <person name="Catrice O."/>
            <person name="Chaidir N."/>
            <person name="Claudel C."/>
            <person name="Donnadieu C."/>
            <person name="Faraut T."/>
            <person name="Fievet G."/>
            <person name="Helmstetter N."/>
            <person name="King M."/>
            <person name="Knapp S.J."/>
            <person name="Lai Z."/>
            <person name="Le Paslier M.C."/>
            <person name="Lippi Y."/>
            <person name="Lorenzon L."/>
            <person name="Mandel J.R."/>
            <person name="Marage G."/>
            <person name="Marchand G."/>
            <person name="Marquand E."/>
            <person name="Bret-Mestries E."/>
            <person name="Morien E."/>
            <person name="Nambeesan S."/>
            <person name="Nguyen T."/>
            <person name="Pegot-Espagnet P."/>
            <person name="Pouilly N."/>
            <person name="Raftis F."/>
            <person name="Sallet E."/>
            <person name="Schiex T."/>
            <person name="Thomas J."/>
            <person name="Vandecasteele C."/>
            <person name="Vares D."/>
            <person name="Vear F."/>
            <person name="Vautrin S."/>
            <person name="Crespi M."/>
            <person name="Mangin B."/>
            <person name="Burke J.M."/>
            <person name="Salse J."/>
            <person name="Munos S."/>
            <person name="Vincourt P."/>
            <person name="Rieseberg L.H."/>
            <person name="Langlade N.B."/>
        </authorList>
    </citation>
    <scope>NUCLEOTIDE SEQUENCE [LARGE SCALE GENOMIC DNA]</scope>
    <source>
        <strain evidence="3">cv. SF193</strain>
        <tissue evidence="1">Leaves</tissue>
    </source>
</reference>
<gene>
    <name evidence="2" type="ORF">HannXRQ_Chr02g0042051</name>
    <name evidence="1" type="ORF">HanXRQr2_Chr02g0058561</name>
</gene>
<name>A0A251VEU9_HELAN</name>
<dbReference type="Proteomes" id="UP000215914">
    <property type="component" value="Chromosome 2"/>
</dbReference>
<dbReference type="AlphaFoldDB" id="A0A251VEU9"/>
<dbReference type="InParanoid" id="A0A251VEU9"/>
<accession>A0A251VEU9</accession>
<evidence type="ECO:0000313" key="2">
    <source>
        <dbReference type="EMBL" id="OTG34105.1"/>
    </source>
</evidence>
<keyword evidence="3" id="KW-1185">Reference proteome</keyword>
<proteinExistence type="predicted"/>
<organism evidence="2 3">
    <name type="scientific">Helianthus annuus</name>
    <name type="common">Common sunflower</name>
    <dbReference type="NCBI Taxonomy" id="4232"/>
    <lineage>
        <taxon>Eukaryota</taxon>
        <taxon>Viridiplantae</taxon>
        <taxon>Streptophyta</taxon>
        <taxon>Embryophyta</taxon>
        <taxon>Tracheophyta</taxon>
        <taxon>Spermatophyta</taxon>
        <taxon>Magnoliopsida</taxon>
        <taxon>eudicotyledons</taxon>
        <taxon>Gunneridae</taxon>
        <taxon>Pentapetalae</taxon>
        <taxon>asterids</taxon>
        <taxon>campanulids</taxon>
        <taxon>Asterales</taxon>
        <taxon>Asteraceae</taxon>
        <taxon>Asteroideae</taxon>
        <taxon>Heliantheae alliance</taxon>
        <taxon>Heliantheae</taxon>
        <taxon>Helianthus</taxon>
    </lineage>
</organism>
<reference evidence="2" key="2">
    <citation type="submission" date="2017-02" db="EMBL/GenBank/DDBJ databases">
        <title>Sunflower complete genome.</title>
        <authorList>
            <person name="Langlade N."/>
            <person name="Munos S."/>
        </authorList>
    </citation>
    <scope>NUCLEOTIDE SEQUENCE [LARGE SCALE GENOMIC DNA]</scope>
    <source>
        <tissue evidence="2">Leaves</tissue>
    </source>
</reference>
<dbReference type="Gramene" id="mRNA:HanXRQr2_Chr02g0058561">
    <property type="protein sequence ID" value="mRNA:HanXRQr2_Chr02g0058561"/>
    <property type="gene ID" value="HanXRQr2_Chr02g0058561"/>
</dbReference>
<evidence type="ECO:0000313" key="1">
    <source>
        <dbReference type="EMBL" id="KAF5817915.1"/>
    </source>
</evidence>
<reference evidence="1" key="3">
    <citation type="submission" date="2020-06" db="EMBL/GenBank/DDBJ databases">
        <title>Helianthus annuus Genome sequencing and assembly Release 2.</title>
        <authorList>
            <person name="Gouzy J."/>
            <person name="Langlade N."/>
            <person name="Munos S."/>
        </authorList>
    </citation>
    <scope>NUCLEOTIDE SEQUENCE</scope>
    <source>
        <tissue evidence="1">Leaves</tissue>
    </source>
</reference>
<dbReference type="EMBL" id="CM007891">
    <property type="protein sequence ID" value="OTG34105.1"/>
    <property type="molecule type" value="Genomic_DNA"/>
</dbReference>
<evidence type="ECO:0000313" key="3">
    <source>
        <dbReference type="Proteomes" id="UP000215914"/>
    </source>
</evidence>
<sequence>MHLCVSPGSGHNVSTSCSVQGFSHRNCSIAQHHYLFYFGKLSTNKRWFPFRGYGFIFVDNTSQTVHKVDSYLRRHIGLCLRIIKSRLMLSFMF</sequence>
<protein>
    <submittedName>
        <fullName evidence="2">Uncharacterized protein</fullName>
    </submittedName>
</protein>
<dbReference type="EMBL" id="MNCJ02000317">
    <property type="protein sequence ID" value="KAF5817915.1"/>
    <property type="molecule type" value="Genomic_DNA"/>
</dbReference>